<dbReference type="EMBL" id="NMQW01000027">
    <property type="protein sequence ID" value="OXM84617.1"/>
    <property type="molecule type" value="Genomic_DNA"/>
</dbReference>
<sequence>MAILSFRVSNYALNINMTGQQRYTGRDNFTGIPAEYAPHVKAYAAKNYYVDDIDRAFANGWLTAEEHQDTLDLKTESDPQFRPSTLNE</sequence>
<gene>
    <name evidence="1" type="ORF">CF651_19110</name>
</gene>
<dbReference type="RefSeq" id="WP_094016473.1">
    <property type="nucleotide sequence ID" value="NZ_NMQW01000027.1"/>
</dbReference>
<comment type="caution">
    <text evidence="1">The sequence shown here is derived from an EMBL/GenBank/DDBJ whole genome shotgun (WGS) entry which is preliminary data.</text>
</comment>
<evidence type="ECO:0000313" key="1">
    <source>
        <dbReference type="EMBL" id="OXM84617.1"/>
    </source>
</evidence>
<dbReference type="OrthoDB" id="2937657at2"/>
<proteinExistence type="predicted"/>
<keyword evidence="2" id="KW-1185">Reference proteome</keyword>
<organism evidence="1 2">
    <name type="scientific">Paenibacillus rigui</name>
    <dbReference type="NCBI Taxonomy" id="554312"/>
    <lineage>
        <taxon>Bacteria</taxon>
        <taxon>Bacillati</taxon>
        <taxon>Bacillota</taxon>
        <taxon>Bacilli</taxon>
        <taxon>Bacillales</taxon>
        <taxon>Paenibacillaceae</taxon>
        <taxon>Paenibacillus</taxon>
    </lineage>
</organism>
<dbReference type="AlphaFoldDB" id="A0A229UMC1"/>
<reference evidence="1 2" key="1">
    <citation type="submission" date="2017-07" db="EMBL/GenBank/DDBJ databases">
        <title>Genome sequencing and assembly of Paenibacillus rigui.</title>
        <authorList>
            <person name="Mayilraj S."/>
        </authorList>
    </citation>
    <scope>NUCLEOTIDE SEQUENCE [LARGE SCALE GENOMIC DNA]</scope>
    <source>
        <strain evidence="1 2">JCM 16352</strain>
    </source>
</reference>
<dbReference type="Proteomes" id="UP000215509">
    <property type="component" value="Unassembled WGS sequence"/>
</dbReference>
<accession>A0A229UMC1</accession>
<protein>
    <submittedName>
        <fullName evidence="1">Uncharacterized protein</fullName>
    </submittedName>
</protein>
<evidence type="ECO:0000313" key="2">
    <source>
        <dbReference type="Proteomes" id="UP000215509"/>
    </source>
</evidence>
<name>A0A229UMC1_9BACL</name>